<evidence type="ECO:0000256" key="4">
    <source>
        <dbReference type="ARBA" id="ARBA00023154"/>
    </source>
</evidence>
<dbReference type="NCBIfam" id="TIGR01048">
    <property type="entry name" value="lysA"/>
    <property type="match status" value="1"/>
</dbReference>
<evidence type="ECO:0000256" key="5">
    <source>
        <dbReference type="ARBA" id="ARBA00023239"/>
    </source>
</evidence>
<dbReference type="CDD" id="cd06828">
    <property type="entry name" value="PLPDE_III_DapDC"/>
    <property type="match status" value="1"/>
</dbReference>
<comment type="catalytic activity">
    <reaction evidence="6 9">
        <text>meso-2,6-diaminopimelate + H(+) = L-lysine + CO2</text>
        <dbReference type="Rhea" id="RHEA:15101"/>
        <dbReference type="ChEBI" id="CHEBI:15378"/>
        <dbReference type="ChEBI" id="CHEBI:16526"/>
        <dbReference type="ChEBI" id="CHEBI:32551"/>
        <dbReference type="ChEBI" id="CHEBI:57791"/>
        <dbReference type="EC" id="4.1.1.20"/>
    </reaction>
</comment>
<comment type="similarity">
    <text evidence="6">Belongs to the Orn/Lys/Arg decarboxylase class-II family. LysA subfamily.</text>
</comment>
<dbReference type="EMBL" id="SGWQ01000009">
    <property type="protein sequence ID" value="RZS34423.1"/>
    <property type="molecule type" value="Genomic_DNA"/>
</dbReference>
<feature type="binding site" evidence="6">
    <location>
        <position position="305"/>
    </location>
    <ligand>
        <name>substrate</name>
    </ligand>
</feature>
<keyword evidence="4 6" id="KW-0457">Lysine biosynthesis</keyword>
<dbReference type="HAMAP" id="MF_02120">
    <property type="entry name" value="LysA"/>
    <property type="match status" value="1"/>
</dbReference>
<dbReference type="Proteomes" id="UP000294257">
    <property type="component" value="Unassembled WGS sequence"/>
</dbReference>
<keyword evidence="5 6" id="KW-0456">Lyase</keyword>
<dbReference type="InterPro" id="IPR022644">
    <property type="entry name" value="De-COase2_N"/>
</dbReference>
<comment type="subunit">
    <text evidence="6">Homodimer.</text>
</comment>
<dbReference type="Gene3D" id="2.40.37.10">
    <property type="entry name" value="Lyase, Ornithine Decarboxylase, Chain A, domain 1"/>
    <property type="match status" value="1"/>
</dbReference>
<dbReference type="Pfam" id="PF02784">
    <property type="entry name" value="Orn_Arg_deC_N"/>
    <property type="match status" value="1"/>
</dbReference>
<evidence type="ECO:0000313" key="11">
    <source>
        <dbReference type="EMBL" id="RZS34423.1"/>
    </source>
</evidence>
<dbReference type="Gene3D" id="3.20.20.10">
    <property type="entry name" value="Alanine racemase"/>
    <property type="match status" value="1"/>
</dbReference>
<comment type="cofactor">
    <cofactor evidence="1 6 8 9">
        <name>pyridoxal 5'-phosphate</name>
        <dbReference type="ChEBI" id="CHEBI:597326"/>
    </cofactor>
</comment>
<feature type="binding site" evidence="6">
    <location>
        <position position="401"/>
    </location>
    <ligand>
        <name>pyridoxal 5'-phosphate</name>
        <dbReference type="ChEBI" id="CHEBI:597326"/>
    </ligand>
</feature>
<dbReference type="InterPro" id="IPR000183">
    <property type="entry name" value="Orn/DAP/Arg_de-COase"/>
</dbReference>
<feature type="binding site" evidence="6">
    <location>
        <position position="344"/>
    </location>
    <ligand>
        <name>substrate</name>
    </ligand>
</feature>
<keyword evidence="3 6" id="KW-0663">Pyridoxal phosphate</keyword>
<dbReference type="InterPro" id="IPR009006">
    <property type="entry name" value="Ala_racemase/Decarboxylase_C"/>
</dbReference>
<keyword evidence="12" id="KW-1185">Reference proteome</keyword>
<gene>
    <name evidence="6" type="primary">lysA</name>
    <name evidence="11" type="ORF">EV193_109214</name>
</gene>
<comment type="pathway">
    <text evidence="6 9">Amino-acid biosynthesis; L-lysine biosynthesis via DAP pathway; L-lysine from DL-2,6-diaminopimelate: step 1/1.</text>
</comment>
<dbReference type="GO" id="GO:0008836">
    <property type="term" value="F:diaminopimelate decarboxylase activity"/>
    <property type="evidence" value="ECO:0007669"/>
    <property type="project" value="UniProtKB-UniRule"/>
</dbReference>
<dbReference type="RefSeq" id="WP_130346863.1">
    <property type="nucleotide sequence ID" value="NZ_SGWQ01000009.1"/>
</dbReference>
<sequence>MTLADIVPTLRPALRGRLDDPGLWPTGTTIDAHGDLVLGGVRATELAARFGTPVDVLDEAQVRAACRAYRDALPGAEISYASKALLTRAVARWVTEEGCALDVCSAGEVAVAVRAGVPGERITLHGNAKTPDDLKAALRAGVGRIVIDSAGEIEQLAALVPGRQQVLIRVTPEVDAHTHTSITTGVADQKFGVLPSMLADVVRAVAARPNLALAGLHCHIGSQVRRPSDYETAARRMVALLAAVRDECGMTLGQLNLGGGQAVRYVTDDPEFDLAGYARRVTVAIAYECDRLRFPLPHLGIEPGRSIVARAGTTLYRVVSVKHGVRTFVAVDGGMSDNPRPALYGAPYTVRLVGRRSRTPDRRVAVVGRHCEAGDVLAGDVPLPGDVHPGDLLAVACTGAYHHSMASSYNLVGRPPLVAVGGGHANLLVRGETEDDLLARDVGA</sequence>
<evidence type="ECO:0000256" key="2">
    <source>
        <dbReference type="ARBA" id="ARBA00022793"/>
    </source>
</evidence>
<evidence type="ECO:0000256" key="9">
    <source>
        <dbReference type="RuleBase" id="RU003738"/>
    </source>
</evidence>
<comment type="function">
    <text evidence="6">Specifically catalyzes the decarboxylation of meso-diaminopimelate (meso-DAP) to L-lysine.</text>
</comment>
<evidence type="ECO:0000256" key="6">
    <source>
        <dbReference type="HAMAP-Rule" id="MF_02120"/>
    </source>
</evidence>
<dbReference type="PANTHER" id="PTHR43727:SF2">
    <property type="entry name" value="GROUP IV DECARBOXYLASE"/>
    <property type="match status" value="1"/>
</dbReference>
<keyword evidence="6" id="KW-0028">Amino-acid biosynthesis</keyword>
<dbReference type="PRINTS" id="PR01179">
    <property type="entry name" value="ODADCRBXLASE"/>
</dbReference>
<feature type="domain" description="Orn/DAP/Arg decarboxylase 2 N-terminal" evidence="10">
    <location>
        <begin position="60"/>
        <end position="309"/>
    </location>
</feature>
<dbReference type="SUPFAM" id="SSF51419">
    <property type="entry name" value="PLP-binding barrel"/>
    <property type="match status" value="1"/>
</dbReference>
<accession>A0A4Q7KGN9</accession>
<dbReference type="AlphaFoldDB" id="A0A4Q7KGN9"/>
<evidence type="ECO:0000313" key="12">
    <source>
        <dbReference type="Proteomes" id="UP000294257"/>
    </source>
</evidence>
<evidence type="ECO:0000256" key="1">
    <source>
        <dbReference type="ARBA" id="ARBA00001933"/>
    </source>
</evidence>
<evidence type="ECO:0000259" key="10">
    <source>
        <dbReference type="Pfam" id="PF02784"/>
    </source>
</evidence>
<feature type="binding site" evidence="6">
    <location>
        <begin position="302"/>
        <end position="305"/>
    </location>
    <ligand>
        <name>pyridoxal 5'-phosphate</name>
        <dbReference type="ChEBI" id="CHEBI:597326"/>
    </ligand>
</feature>
<dbReference type="PANTHER" id="PTHR43727">
    <property type="entry name" value="DIAMINOPIMELATE DECARBOXYLASE"/>
    <property type="match status" value="1"/>
</dbReference>
<dbReference type="EC" id="4.1.1.20" evidence="6 7"/>
<protein>
    <recommendedName>
        <fullName evidence="6 7">Diaminopimelate decarboxylase</fullName>
        <shortName evidence="6">DAP decarboxylase</shortName>
        <shortName evidence="6">DAPDC</shortName>
        <ecNumber evidence="6 7">4.1.1.20</ecNumber>
    </recommendedName>
</protein>
<dbReference type="InterPro" id="IPR029066">
    <property type="entry name" value="PLP-binding_barrel"/>
</dbReference>
<proteinExistence type="inferred from homology"/>
<evidence type="ECO:0000256" key="3">
    <source>
        <dbReference type="ARBA" id="ARBA00022898"/>
    </source>
</evidence>
<feature type="active site" description="Proton donor" evidence="8">
    <location>
        <position position="371"/>
    </location>
</feature>
<evidence type="ECO:0000256" key="7">
    <source>
        <dbReference type="NCBIfam" id="TIGR01048"/>
    </source>
</evidence>
<comment type="caution">
    <text evidence="11">The sequence shown here is derived from an EMBL/GenBank/DDBJ whole genome shotgun (WGS) entry which is preliminary data.</text>
</comment>
<dbReference type="GO" id="GO:0030170">
    <property type="term" value="F:pyridoxal phosphate binding"/>
    <property type="evidence" value="ECO:0007669"/>
    <property type="project" value="UniProtKB-UniRule"/>
</dbReference>
<feature type="binding site" evidence="6">
    <location>
        <position position="401"/>
    </location>
    <ligand>
        <name>substrate</name>
    </ligand>
</feature>
<dbReference type="UniPathway" id="UPA00034">
    <property type="reaction ID" value="UER00027"/>
</dbReference>
<reference evidence="11 12" key="1">
    <citation type="submission" date="2019-02" db="EMBL/GenBank/DDBJ databases">
        <title>Genomic Encyclopedia of Type Strains, Phase IV (KMG-IV): sequencing the most valuable type-strain genomes for metagenomic binning, comparative biology and taxonomic classification.</title>
        <authorList>
            <person name="Goeker M."/>
        </authorList>
    </citation>
    <scope>NUCLEOTIDE SEQUENCE [LARGE SCALE GENOMIC DNA]</scope>
    <source>
        <strain evidence="11 12">DSM 101727</strain>
    </source>
</reference>
<organism evidence="11 12">
    <name type="scientific">Herbihabitans rhizosphaerae</name>
    <dbReference type="NCBI Taxonomy" id="1872711"/>
    <lineage>
        <taxon>Bacteria</taxon>
        <taxon>Bacillati</taxon>
        <taxon>Actinomycetota</taxon>
        <taxon>Actinomycetes</taxon>
        <taxon>Pseudonocardiales</taxon>
        <taxon>Pseudonocardiaceae</taxon>
        <taxon>Herbihabitans</taxon>
    </lineage>
</organism>
<name>A0A4Q7KGN9_9PSEU</name>
<feature type="binding site" evidence="6">
    <location>
        <position position="340"/>
    </location>
    <ligand>
        <name>substrate</name>
    </ligand>
</feature>
<dbReference type="PROSITE" id="PS00878">
    <property type="entry name" value="ODR_DC_2_1"/>
    <property type="match status" value="1"/>
</dbReference>
<feature type="modified residue" description="N6-(pyridoxal phosphate)lysine" evidence="6 8">
    <location>
        <position position="83"/>
    </location>
</feature>
<dbReference type="OrthoDB" id="9802241at2"/>
<dbReference type="GO" id="GO:0009089">
    <property type="term" value="P:lysine biosynthetic process via diaminopimelate"/>
    <property type="evidence" value="ECO:0007669"/>
    <property type="project" value="UniProtKB-UniRule"/>
</dbReference>
<evidence type="ECO:0000256" key="8">
    <source>
        <dbReference type="PIRSR" id="PIRSR600183-50"/>
    </source>
</evidence>
<feature type="binding site" evidence="6">
    <location>
        <position position="372"/>
    </location>
    <ligand>
        <name>substrate</name>
    </ligand>
</feature>
<dbReference type="SUPFAM" id="SSF50621">
    <property type="entry name" value="Alanine racemase C-terminal domain-like"/>
    <property type="match status" value="1"/>
</dbReference>
<dbReference type="PRINTS" id="PR01181">
    <property type="entry name" value="DAPDCRBXLASE"/>
</dbReference>
<dbReference type="InterPro" id="IPR002986">
    <property type="entry name" value="DAP_deCOOHase_LysA"/>
</dbReference>
<keyword evidence="2 6" id="KW-0210">Decarboxylase</keyword>
<feature type="binding site" evidence="6">
    <location>
        <position position="260"/>
    </location>
    <ligand>
        <name>pyridoxal 5'-phosphate</name>
        <dbReference type="ChEBI" id="CHEBI:597326"/>
    </ligand>
</feature>
<dbReference type="FunFam" id="3.20.20.10:FF:000003">
    <property type="entry name" value="Diaminopimelate decarboxylase"/>
    <property type="match status" value="1"/>
</dbReference>
<dbReference type="InterPro" id="IPR022653">
    <property type="entry name" value="De-COase2_pyr-phos_BS"/>
</dbReference>